<sequence length="116" mass="13533">MIKKLRKLLFTISLLLLLTLPYAKILAQSESLKVDNTVNIYFFWGVGCPHCEKEKVFLERLKQEYPEVNILDFEVWGDRDNLDLMLQFAKLLDIDVQGVPFTVIGEHYIIGWLSDD</sequence>
<dbReference type="InterPro" id="IPR036249">
    <property type="entry name" value="Thioredoxin-like_sf"/>
</dbReference>
<protein>
    <recommendedName>
        <fullName evidence="3">Thioredoxin domain-containing protein</fullName>
    </recommendedName>
</protein>
<organism evidence="1 2">
    <name type="scientific">Candidatus Dojkabacteria bacterium</name>
    <dbReference type="NCBI Taxonomy" id="2099670"/>
    <lineage>
        <taxon>Bacteria</taxon>
        <taxon>Candidatus Dojkabacteria</taxon>
    </lineage>
</organism>
<evidence type="ECO:0008006" key="3">
    <source>
        <dbReference type="Google" id="ProtNLM"/>
    </source>
</evidence>
<dbReference type="AlphaFoldDB" id="A0A847VDY4"/>
<comment type="caution">
    <text evidence="1">The sequence shown here is derived from an EMBL/GenBank/DDBJ whole genome shotgun (WGS) entry which is preliminary data.</text>
</comment>
<reference evidence="1 2" key="1">
    <citation type="journal article" date="2020" name="Biotechnol. Biofuels">
        <title>New insights from the biogas microbiome by comprehensive genome-resolved metagenomics of nearly 1600 species originating from multiple anaerobic digesters.</title>
        <authorList>
            <person name="Campanaro S."/>
            <person name="Treu L."/>
            <person name="Rodriguez-R L.M."/>
            <person name="Kovalovszki A."/>
            <person name="Ziels R.M."/>
            <person name="Maus I."/>
            <person name="Zhu X."/>
            <person name="Kougias P.G."/>
            <person name="Basile A."/>
            <person name="Luo G."/>
            <person name="Schluter A."/>
            <person name="Konstantinidis K.T."/>
            <person name="Angelidaki I."/>
        </authorList>
    </citation>
    <scope>NUCLEOTIDE SEQUENCE [LARGE SCALE GENOMIC DNA]</scope>
    <source>
        <strain evidence="1">AS19jrsBPTG_9</strain>
    </source>
</reference>
<accession>A0A847VDY4</accession>
<gene>
    <name evidence="1" type="ORF">GX888_02785</name>
</gene>
<dbReference type="PROSITE" id="PS51354">
    <property type="entry name" value="GLUTAREDOXIN_2"/>
    <property type="match status" value="1"/>
</dbReference>
<dbReference type="SUPFAM" id="SSF52833">
    <property type="entry name" value="Thioredoxin-like"/>
    <property type="match status" value="1"/>
</dbReference>
<dbReference type="Proteomes" id="UP000564033">
    <property type="component" value="Unassembled WGS sequence"/>
</dbReference>
<evidence type="ECO:0000313" key="1">
    <source>
        <dbReference type="EMBL" id="NLZ24642.1"/>
    </source>
</evidence>
<proteinExistence type="predicted"/>
<dbReference type="EMBL" id="JAAZIL010000069">
    <property type="protein sequence ID" value="NLZ24642.1"/>
    <property type="molecule type" value="Genomic_DNA"/>
</dbReference>
<dbReference type="Gene3D" id="3.40.30.10">
    <property type="entry name" value="Glutaredoxin"/>
    <property type="match status" value="1"/>
</dbReference>
<feature type="non-terminal residue" evidence="1">
    <location>
        <position position="116"/>
    </location>
</feature>
<evidence type="ECO:0000313" key="2">
    <source>
        <dbReference type="Proteomes" id="UP000564033"/>
    </source>
</evidence>
<name>A0A847VDY4_9BACT</name>